<dbReference type="Gene3D" id="3.90.740.10">
    <property type="entry name" value="Valyl/Leucyl/Isoleucyl-tRNA synthetase, editing domain"/>
    <property type="match status" value="1"/>
</dbReference>
<dbReference type="Pfam" id="PF08264">
    <property type="entry name" value="Anticodon_1"/>
    <property type="match status" value="1"/>
</dbReference>
<evidence type="ECO:0000256" key="9">
    <source>
        <dbReference type="SAM" id="MobiDB-lite"/>
    </source>
</evidence>
<dbReference type="PRINTS" id="PR00985">
    <property type="entry name" value="TRNASYNTHLEU"/>
</dbReference>
<feature type="domain" description="Methionyl/Valyl/Leucyl/Isoleucyl-tRNA synthetase anticodon-binding" evidence="11">
    <location>
        <begin position="799"/>
        <end position="929"/>
    </location>
</feature>
<dbReference type="InterPro" id="IPR009080">
    <property type="entry name" value="tRNAsynth_Ia_anticodon-bd"/>
</dbReference>
<keyword evidence="8" id="KW-0963">Cytoplasm</keyword>
<gene>
    <name evidence="8" type="primary">leuS</name>
    <name evidence="13" type="ORF">A2982_00040</name>
</gene>
<dbReference type="GO" id="GO:0002161">
    <property type="term" value="F:aminoacyl-tRNA deacylase activity"/>
    <property type="evidence" value="ECO:0007669"/>
    <property type="project" value="InterPro"/>
</dbReference>
<dbReference type="CDD" id="cd07958">
    <property type="entry name" value="Anticodon_Ia_Leu_BEm"/>
    <property type="match status" value="1"/>
</dbReference>
<evidence type="ECO:0000313" key="13">
    <source>
        <dbReference type="EMBL" id="OGC51997.1"/>
    </source>
</evidence>
<comment type="caution">
    <text evidence="8">Lacks conserved residue(s) required for the propagation of feature annotation.</text>
</comment>
<dbReference type="Pfam" id="PF13603">
    <property type="entry name" value="tRNA-synt_1_2"/>
    <property type="match status" value="1"/>
</dbReference>
<reference evidence="13 14" key="1">
    <citation type="journal article" date="2016" name="Nat. Commun.">
        <title>Thousands of microbial genomes shed light on interconnected biogeochemical processes in an aquifer system.</title>
        <authorList>
            <person name="Anantharaman K."/>
            <person name="Brown C.T."/>
            <person name="Hug L.A."/>
            <person name="Sharon I."/>
            <person name="Castelle C.J."/>
            <person name="Probst A.J."/>
            <person name="Thomas B.C."/>
            <person name="Singh A."/>
            <person name="Wilkins M.J."/>
            <person name="Karaoz U."/>
            <person name="Brodie E.L."/>
            <person name="Williams K.H."/>
            <person name="Hubbard S.S."/>
            <person name="Banfield J.F."/>
        </authorList>
    </citation>
    <scope>NUCLEOTIDE SEQUENCE [LARGE SCALE GENOMIC DNA]</scope>
</reference>
<dbReference type="InterPro" id="IPR009008">
    <property type="entry name" value="Val/Leu/Ile-tRNA-synth_edit"/>
</dbReference>
<dbReference type="GO" id="GO:0005829">
    <property type="term" value="C:cytosol"/>
    <property type="evidence" value="ECO:0007669"/>
    <property type="project" value="TreeGrafter"/>
</dbReference>
<protein>
    <recommendedName>
        <fullName evidence="8">Leucine--tRNA ligase</fullName>
        <ecNumber evidence="8">6.1.1.4</ecNumber>
    </recommendedName>
    <alternativeName>
        <fullName evidence="8">Leucyl-tRNA synthetase</fullName>
        <shortName evidence="8">LeuRS</shortName>
    </alternativeName>
</protein>
<dbReference type="FunFam" id="3.40.50.620:FF:000003">
    <property type="entry name" value="Leucine--tRNA ligase"/>
    <property type="match status" value="1"/>
</dbReference>
<comment type="subcellular location">
    <subcellularLocation>
        <location evidence="8">Cytoplasm</location>
    </subcellularLocation>
</comment>
<dbReference type="GO" id="GO:0004823">
    <property type="term" value="F:leucine-tRNA ligase activity"/>
    <property type="evidence" value="ECO:0007669"/>
    <property type="project" value="UniProtKB-UniRule"/>
</dbReference>
<dbReference type="InterPro" id="IPR013155">
    <property type="entry name" value="M/V/L/I-tRNA-synth_anticd-bd"/>
</dbReference>
<dbReference type="Gene3D" id="3.10.20.590">
    <property type="match status" value="1"/>
</dbReference>
<feature type="domain" description="Leucyl-tRNA synthetase editing" evidence="12">
    <location>
        <begin position="249"/>
        <end position="394"/>
    </location>
</feature>
<dbReference type="InterPro" id="IPR025709">
    <property type="entry name" value="Leu_tRNA-synth_edit"/>
</dbReference>
<feature type="domain" description="Aminoacyl-tRNA synthetase class Ia" evidence="10">
    <location>
        <begin position="61"/>
        <end position="244"/>
    </location>
</feature>
<evidence type="ECO:0000256" key="3">
    <source>
        <dbReference type="ARBA" id="ARBA00022741"/>
    </source>
</evidence>
<dbReference type="Gene3D" id="1.10.730.10">
    <property type="entry name" value="Isoleucyl-tRNA Synthetase, Domain 1"/>
    <property type="match status" value="1"/>
</dbReference>
<dbReference type="SUPFAM" id="SSF47323">
    <property type="entry name" value="Anticodon-binding domain of a subclass of class I aminoacyl-tRNA synthetases"/>
    <property type="match status" value="1"/>
</dbReference>
<evidence type="ECO:0000256" key="7">
    <source>
        <dbReference type="ARBA" id="ARBA00047469"/>
    </source>
</evidence>
<dbReference type="Gene3D" id="3.40.50.620">
    <property type="entry name" value="HUPs"/>
    <property type="match status" value="2"/>
</dbReference>
<keyword evidence="4 8" id="KW-0067">ATP-binding</keyword>
<evidence type="ECO:0000313" key="14">
    <source>
        <dbReference type="Proteomes" id="UP000178771"/>
    </source>
</evidence>
<dbReference type="InterPro" id="IPR002302">
    <property type="entry name" value="Leu-tRNA-ligase"/>
</dbReference>
<comment type="similarity">
    <text evidence="1 8">Belongs to the class-I aminoacyl-tRNA synthetase family.</text>
</comment>
<dbReference type="SUPFAM" id="SSF52374">
    <property type="entry name" value="Nucleotidylyl transferase"/>
    <property type="match status" value="1"/>
</dbReference>
<feature type="compositionally biased region" description="Basic and acidic residues" evidence="9">
    <location>
        <begin position="46"/>
        <end position="56"/>
    </location>
</feature>
<keyword evidence="5 8" id="KW-0648">Protein biosynthesis</keyword>
<dbReference type="SUPFAM" id="SSF50677">
    <property type="entry name" value="ValRS/IleRS/LeuRS editing domain"/>
    <property type="match status" value="1"/>
</dbReference>
<dbReference type="Pfam" id="PF00133">
    <property type="entry name" value="tRNA-synt_1"/>
    <property type="match status" value="2"/>
</dbReference>
<evidence type="ECO:0000259" key="10">
    <source>
        <dbReference type="Pfam" id="PF00133"/>
    </source>
</evidence>
<evidence type="ECO:0000256" key="1">
    <source>
        <dbReference type="ARBA" id="ARBA00005594"/>
    </source>
</evidence>
<accession>A0A1F4V457</accession>
<proteinExistence type="inferred from homology"/>
<dbReference type="AlphaFoldDB" id="A0A1F4V457"/>
<dbReference type="PANTHER" id="PTHR43740">
    <property type="entry name" value="LEUCYL-TRNA SYNTHETASE"/>
    <property type="match status" value="1"/>
</dbReference>
<dbReference type="GO" id="GO:0006429">
    <property type="term" value="P:leucyl-tRNA aminoacylation"/>
    <property type="evidence" value="ECO:0007669"/>
    <property type="project" value="UniProtKB-UniRule"/>
</dbReference>
<keyword evidence="6 8" id="KW-0030">Aminoacyl-tRNA synthetase</keyword>
<dbReference type="EMBL" id="MEVH01000007">
    <property type="protein sequence ID" value="OGC51997.1"/>
    <property type="molecule type" value="Genomic_DNA"/>
</dbReference>
<keyword evidence="3 8" id="KW-0547">Nucleotide-binding</keyword>
<evidence type="ECO:0000259" key="12">
    <source>
        <dbReference type="Pfam" id="PF13603"/>
    </source>
</evidence>
<feature type="domain" description="Aminoacyl-tRNA synthetase class Ia" evidence="10">
    <location>
        <begin position="559"/>
        <end position="758"/>
    </location>
</feature>
<dbReference type="Proteomes" id="UP000178771">
    <property type="component" value="Unassembled WGS sequence"/>
</dbReference>
<dbReference type="FunFam" id="1.10.730.10:FF:000002">
    <property type="entry name" value="Leucine--tRNA ligase"/>
    <property type="match status" value="1"/>
</dbReference>
<evidence type="ECO:0000259" key="11">
    <source>
        <dbReference type="Pfam" id="PF08264"/>
    </source>
</evidence>
<name>A0A1F4V457_UNCKA</name>
<dbReference type="InterPro" id="IPR002300">
    <property type="entry name" value="aa-tRNA-synth_Ia"/>
</dbReference>
<comment type="caution">
    <text evidence="13">The sequence shown here is derived from an EMBL/GenBank/DDBJ whole genome shotgun (WGS) entry which is preliminary data.</text>
</comment>
<feature type="binding site" evidence="8">
    <location>
        <position position="725"/>
    </location>
    <ligand>
        <name>ATP</name>
        <dbReference type="ChEBI" id="CHEBI:30616"/>
    </ligand>
</feature>
<evidence type="ECO:0000256" key="4">
    <source>
        <dbReference type="ARBA" id="ARBA00022840"/>
    </source>
</evidence>
<dbReference type="PANTHER" id="PTHR43740:SF2">
    <property type="entry name" value="LEUCINE--TRNA LIGASE, MITOCHONDRIAL"/>
    <property type="match status" value="1"/>
</dbReference>
<evidence type="ECO:0000256" key="5">
    <source>
        <dbReference type="ARBA" id="ARBA00022917"/>
    </source>
</evidence>
<dbReference type="STRING" id="1802624.A2982_00040"/>
<dbReference type="InterPro" id="IPR014729">
    <property type="entry name" value="Rossmann-like_a/b/a_fold"/>
</dbReference>
<evidence type="ECO:0000256" key="6">
    <source>
        <dbReference type="ARBA" id="ARBA00023146"/>
    </source>
</evidence>
<evidence type="ECO:0000256" key="2">
    <source>
        <dbReference type="ARBA" id="ARBA00022598"/>
    </source>
</evidence>
<dbReference type="HAMAP" id="MF_00049_B">
    <property type="entry name" value="Leu_tRNA_synth_B"/>
    <property type="match status" value="1"/>
</dbReference>
<evidence type="ECO:0000256" key="8">
    <source>
        <dbReference type="HAMAP-Rule" id="MF_00049"/>
    </source>
</evidence>
<organism evidence="13 14">
    <name type="scientific">candidate division WWE3 bacterium RIFCSPLOWO2_01_FULL_39_13</name>
    <dbReference type="NCBI Taxonomy" id="1802624"/>
    <lineage>
        <taxon>Bacteria</taxon>
        <taxon>Katanobacteria</taxon>
    </lineage>
</organism>
<comment type="catalytic activity">
    <reaction evidence="7 8">
        <text>tRNA(Leu) + L-leucine + ATP = L-leucyl-tRNA(Leu) + AMP + diphosphate</text>
        <dbReference type="Rhea" id="RHEA:11688"/>
        <dbReference type="Rhea" id="RHEA-COMP:9613"/>
        <dbReference type="Rhea" id="RHEA-COMP:9622"/>
        <dbReference type="ChEBI" id="CHEBI:30616"/>
        <dbReference type="ChEBI" id="CHEBI:33019"/>
        <dbReference type="ChEBI" id="CHEBI:57427"/>
        <dbReference type="ChEBI" id="CHEBI:78442"/>
        <dbReference type="ChEBI" id="CHEBI:78494"/>
        <dbReference type="ChEBI" id="CHEBI:456215"/>
        <dbReference type="EC" id="6.1.1.4"/>
    </reaction>
</comment>
<sequence length="975" mass="112264">MPVSSEKGYDHQKIESKWRKVWEKSKLFQGQYLQEQELDEVNSENQRPRSEDRDLPFSHENKCYILPQLPYPSGSGLHMGHSEGYVACDMYARYKRMTGKKVLQAIGWDAFGLPAENYAIKTNVHPRINTDNAIANFREQIKSLGISVDWDREVGSHNPDYYKWTQWFFLLMYKRGLAYRKEQSVNWCSSCKTVLANEQVVDRKCERCDTQVIQKNMEQWYLKITKYADRLSKDLDKVDWPEESIIRQRDWIGRSEGAEIKFSIKGTSKSIKIFGTRADTIFGATFIVLSPENPLVKEITSAKQQKEVDAYINQSSKKTELERIRQDKDKTGVFTGAYAVNPVNNREIPVWTADYVLMSYGTGAVMGVPSHDKRDFDFAGKFNIPIIHVVARSDLLPRSFLMGADDITDEDLKKIGVKISARTKDGDRKIEIPEKSLQKYEKLITEKLIPGYWNEYVGAETVFIFKHKDGSVQRIELTPETEKKIDTLASKFAGENFNNGCVWKWLADNDWYKNVIVHEEYGILINSGEFSGLGSIEGRKKIIEKLESEGKAEFTVKYKLRDWSVSRQRFWGAPIPMVYDSKGDLHPVDEKDLPVILPDDVDFKPTGQSPLTYSEKFQDGVEKKYGKGWHREVDTLDTFMCSSWYYYRYLDPRNDKEFASPEVLKRWMPVDFYIGGPEHVTGHLLYSRFFTKVLYDAGYIDFDEPFLFHRHQGMILGADNKKMSKRWGNVINPIDVVKEYGGDTARMYLMFMGPLTADKPWNTNGVVGVRKFIARLYKLALGNIGKTKAQSPVNLKVLLNKTIKAVSSDCENLKFNTSVAKFMEFVNEWEKSPKGLSLEDLEIFLKILAPFAPYITEELFQKVKEARVDSNADVKNRSSAVNEKVSNGSLKGKDHFISIHVQSWPEYDQALVKDETVDIAVQVNGKLRVVLRDHRVGSLQEEIEKEAKEQVKKHLDGKTPKKVIYIKDRLINIVV</sequence>
<dbReference type="EC" id="6.1.1.4" evidence="8"/>
<keyword evidence="2 8" id="KW-0436">Ligase</keyword>
<feature type="region of interest" description="Disordered" evidence="9">
    <location>
        <begin position="37"/>
        <end position="56"/>
    </location>
</feature>
<dbReference type="GO" id="GO:0005524">
    <property type="term" value="F:ATP binding"/>
    <property type="evidence" value="ECO:0007669"/>
    <property type="project" value="UniProtKB-UniRule"/>
</dbReference>